<accession>A0ABR4BF28</accession>
<dbReference type="InterPro" id="IPR036427">
    <property type="entry name" value="Bromodomain-like_sf"/>
</dbReference>
<keyword evidence="2" id="KW-0805">Transcription regulation</keyword>
<feature type="region of interest" description="Disordered" evidence="7">
    <location>
        <begin position="153"/>
        <end position="186"/>
    </location>
</feature>
<keyword evidence="4" id="KW-0804">Transcription</keyword>
<feature type="compositionally biased region" description="Basic residues" evidence="7">
    <location>
        <begin position="603"/>
        <end position="612"/>
    </location>
</feature>
<feature type="domain" description="Bromo" evidence="8">
    <location>
        <begin position="318"/>
        <end position="388"/>
    </location>
</feature>
<organism evidence="9 10">
    <name type="scientific">Lepraria finkii</name>
    <dbReference type="NCBI Taxonomy" id="1340010"/>
    <lineage>
        <taxon>Eukaryota</taxon>
        <taxon>Fungi</taxon>
        <taxon>Dikarya</taxon>
        <taxon>Ascomycota</taxon>
        <taxon>Pezizomycotina</taxon>
        <taxon>Lecanoromycetes</taxon>
        <taxon>OSLEUM clade</taxon>
        <taxon>Lecanoromycetidae</taxon>
        <taxon>Lecanorales</taxon>
        <taxon>Lecanorineae</taxon>
        <taxon>Stereocaulaceae</taxon>
        <taxon>Lepraria</taxon>
    </lineage>
</organism>
<protein>
    <recommendedName>
        <fullName evidence="8">Bromo domain-containing protein</fullName>
    </recommendedName>
</protein>
<feature type="compositionally biased region" description="Polar residues" evidence="7">
    <location>
        <begin position="124"/>
        <end position="137"/>
    </location>
</feature>
<feature type="compositionally biased region" description="Acidic residues" evidence="7">
    <location>
        <begin position="106"/>
        <end position="122"/>
    </location>
</feature>
<dbReference type="EMBL" id="JBHFEH010000008">
    <property type="protein sequence ID" value="KAL2056424.1"/>
    <property type="molecule type" value="Genomic_DNA"/>
</dbReference>
<evidence type="ECO:0000256" key="1">
    <source>
        <dbReference type="ARBA" id="ARBA00004123"/>
    </source>
</evidence>
<evidence type="ECO:0000313" key="10">
    <source>
        <dbReference type="Proteomes" id="UP001590951"/>
    </source>
</evidence>
<gene>
    <name evidence="9" type="ORF">ABVK25_003447</name>
</gene>
<feature type="compositionally biased region" description="Polar residues" evidence="7">
    <location>
        <begin position="482"/>
        <end position="493"/>
    </location>
</feature>
<comment type="subcellular location">
    <subcellularLocation>
        <location evidence="1">Nucleus</location>
    </subcellularLocation>
</comment>
<keyword evidence="3 6" id="KW-0103">Bromodomain</keyword>
<reference evidence="9 10" key="1">
    <citation type="submission" date="2024-09" db="EMBL/GenBank/DDBJ databases">
        <title>Rethinking Asexuality: The Enigmatic Case of Functional Sexual Genes in Lepraria (Stereocaulaceae).</title>
        <authorList>
            <person name="Doellman M."/>
            <person name="Sun Y."/>
            <person name="Barcenas-Pena A."/>
            <person name="Lumbsch H.T."/>
            <person name="Grewe F."/>
        </authorList>
    </citation>
    <scope>NUCLEOTIDE SEQUENCE [LARGE SCALE GENOMIC DNA]</scope>
    <source>
        <strain evidence="9 10">Grewe 0041</strain>
    </source>
</reference>
<keyword evidence="10" id="KW-1185">Reference proteome</keyword>
<name>A0ABR4BF28_9LECA</name>
<dbReference type="Gene3D" id="1.20.920.10">
    <property type="entry name" value="Bromodomain-like"/>
    <property type="match status" value="1"/>
</dbReference>
<dbReference type="PRINTS" id="PR00503">
    <property type="entry name" value="BROMODOMAIN"/>
</dbReference>
<evidence type="ECO:0000256" key="4">
    <source>
        <dbReference type="ARBA" id="ARBA00023163"/>
    </source>
</evidence>
<feature type="region of interest" description="Disordered" evidence="7">
    <location>
        <begin position="60"/>
        <end position="137"/>
    </location>
</feature>
<feature type="region of interest" description="Disordered" evidence="7">
    <location>
        <begin position="603"/>
        <end position="649"/>
    </location>
</feature>
<dbReference type="Gene3D" id="1.10.20.10">
    <property type="entry name" value="Histone, subunit A"/>
    <property type="match status" value="1"/>
</dbReference>
<feature type="compositionally biased region" description="Acidic residues" evidence="7">
    <location>
        <begin position="431"/>
        <end position="441"/>
    </location>
</feature>
<dbReference type="SUPFAM" id="SSF47370">
    <property type="entry name" value="Bromodomain"/>
    <property type="match status" value="1"/>
</dbReference>
<dbReference type="Proteomes" id="UP001590951">
    <property type="component" value="Unassembled WGS sequence"/>
</dbReference>
<dbReference type="InterPro" id="IPR018359">
    <property type="entry name" value="Bromodomain_CS"/>
</dbReference>
<evidence type="ECO:0000256" key="3">
    <source>
        <dbReference type="ARBA" id="ARBA00023117"/>
    </source>
</evidence>
<dbReference type="PANTHER" id="PTHR47343:SF1">
    <property type="entry name" value="TRANSCRIPTIONAL ACTIVATOR SPT7"/>
    <property type="match status" value="1"/>
</dbReference>
<evidence type="ECO:0000313" key="9">
    <source>
        <dbReference type="EMBL" id="KAL2056424.1"/>
    </source>
</evidence>
<evidence type="ECO:0000256" key="6">
    <source>
        <dbReference type="PROSITE-ProRule" id="PRU00035"/>
    </source>
</evidence>
<comment type="caution">
    <text evidence="9">The sequence shown here is derived from an EMBL/GenBank/DDBJ whole genome shotgun (WGS) entry which is preliminary data.</text>
</comment>
<dbReference type="InterPro" id="IPR006565">
    <property type="entry name" value="BTP"/>
</dbReference>
<dbReference type="Pfam" id="PF07524">
    <property type="entry name" value="Bromo_TP"/>
    <property type="match status" value="1"/>
</dbReference>
<evidence type="ECO:0000256" key="5">
    <source>
        <dbReference type="ARBA" id="ARBA00023242"/>
    </source>
</evidence>
<evidence type="ECO:0000259" key="8">
    <source>
        <dbReference type="PROSITE" id="PS50014"/>
    </source>
</evidence>
<dbReference type="PROSITE" id="PS00633">
    <property type="entry name" value="BROMODOMAIN_1"/>
    <property type="match status" value="1"/>
</dbReference>
<feature type="region of interest" description="Disordered" evidence="7">
    <location>
        <begin position="953"/>
        <end position="977"/>
    </location>
</feature>
<dbReference type="SMART" id="SM00297">
    <property type="entry name" value="BROMO"/>
    <property type="match status" value="1"/>
</dbReference>
<dbReference type="InterPro" id="IPR009072">
    <property type="entry name" value="Histone-fold"/>
</dbReference>
<feature type="region of interest" description="Disordered" evidence="7">
    <location>
        <begin position="1"/>
        <end position="22"/>
    </location>
</feature>
<feature type="compositionally biased region" description="Basic and acidic residues" evidence="7">
    <location>
        <begin position="1050"/>
        <end position="1077"/>
    </location>
</feature>
<feature type="compositionally biased region" description="Basic and acidic residues" evidence="7">
    <location>
        <begin position="415"/>
        <end position="425"/>
    </location>
</feature>
<sequence>MSTATMVTPRRSATPIGRPIPANTVHLMNSIEGDLGAEEHPRLAVFRSLYVTSEARVNRLFEEKDRGGSDIPESADGREGQHDDETVEETPGQRASSTKKPTRTIDEDDYDESDDDEDDDDSSNFSPLKSKSTVPPNNLALSSVAMVRDLSSNSTPASVKAGPSSVAGKTTEEARKKLEDDKKATEDAAKRSFNTLFYTLENDRGSMLEQKKLEEAERQVDVEMGGHGTSGNNANGVAGGNVQQGTLSQSNLGASSLTLKNLIRQIDAKRDQVQATDTELRTLMSEVRKNRSKWASEDKIGQEELYEAAEKVLNELRAMTEHSGPFLTRVNKKEAPDYYSIIKTPMDLGSMTKKLKLVQYKSKTEFVNDLKLIWQNCLQYNANPDHFLRKTALSMRNETEKLVALIPNITNRDRADVEAEERRQQNGDANLVEDESSEDDPIIASRGRKAPGKTSKKGTTARKAPAGTAEGSPAPASEQKPNHQLPNGLGSNLRNDHLRADSESILDGSQTPPGTITPAGGNGTFGHSSHPDVMDIDGESSVNGIIPSVDGPNEEDENEDLEYKTWKQVTKKDRALVTAERHALFKEDHLDPEQPALRRTKQGMRRWLRKQKQAVSDGALGKKSAEAEMTENEDSQPSGETLAEGMEGEEERVLPDYYDTMAAIPDLARRLRWIEDSEGNVTDQSDEFLRVLPKGLFTSSESVLTRKIDENLRQIQNSRKLTSKIGVVKQMQLQSQMYQGQFQKHEPQPFVEQDIEARVVSDEGAPVAPWVSRAALQRSTAKLLVHAGFEEFQPAALDVFTDLVGDYFTKLARTLNEYTQAPRVPVPGPQGELTFKERFTTEEKILHALQENGVDLDALDSYVTEDVERAGTRISTTHDRMKAHLAESLRPALVDAGPDGSNAFNDDSEQFVGGDFAEELGEDFFGFKELGLDIGLSVPLHLLQNRVRNANQAQNPSALSSTPLSDLPPPPPLQPITIDNVKNQIGLVQNFFLAKLHANNDQPLIEDDDLPQKQRFPKPRLPPTGKITSPRKRPQKEQGPGKGHPRKKMKINDGEGSKEGESSKAGEKEKEKDEANLKKPNTNGVVTHFTAAGNDTISTPMSKGKQRETEGGMISPESLEAT</sequence>
<evidence type="ECO:0000256" key="7">
    <source>
        <dbReference type="SAM" id="MobiDB-lite"/>
    </source>
</evidence>
<dbReference type="Pfam" id="PF00439">
    <property type="entry name" value="Bromodomain"/>
    <property type="match status" value="1"/>
</dbReference>
<dbReference type="PROSITE" id="PS50014">
    <property type="entry name" value="BROMODOMAIN_2"/>
    <property type="match status" value="1"/>
</dbReference>
<dbReference type="CDD" id="cd22927">
    <property type="entry name" value="HFD_SPT7"/>
    <property type="match status" value="1"/>
</dbReference>
<feature type="region of interest" description="Disordered" evidence="7">
    <location>
        <begin position="1004"/>
        <end position="1122"/>
    </location>
</feature>
<feature type="compositionally biased region" description="Basic residues" evidence="7">
    <location>
        <begin position="446"/>
        <end position="460"/>
    </location>
</feature>
<dbReference type="PANTHER" id="PTHR47343">
    <property type="entry name" value="TRANSCRIPTIONAL ACTIVATOR SPT7"/>
    <property type="match status" value="1"/>
</dbReference>
<dbReference type="InterPro" id="IPR001487">
    <property type="entry name" value="Bromodomain"/>
</dbReference>
<proteinExistence type="predicted"/>
<feature type="region of interest" description="Disordered" evidence="7">
    <location>
        <begin position="415"/>
        <end position="564"/>
    </location>
</feature>
<dbReference type="InterPro" id="IPR037782">
    <property type="entry name" value="Spt7"/>
</dbReference>
<feature type="compositionally biased region" description="Basic and acidic residues" evidence="7">
    <location>
        <begin position="75"/>
        <end position="84"/>
    </location>
</feature>
<feature type="compositionally biased region" description="Low complexity" evidence="7">
    <location>
        <begin position="953"/>
        <end position="965"/>
    </location>
</feature>
<keyword evidence="5" id="KW-0539">Nucleus</keyword>
<feature type="compositionally biased region" description="Basic and acidic residues" evidence="7">
    <location>
        <begin position="170"/>
        <end position="186"/>
    </location>
</feature>
<evidence type="ECO:0000256" key="2">
    <source>
        <dbReference type="ARBA" id="ARBA00023015"/>
    </source>
</evidence>